<evidence type="ECO:0000313" key="3">
    <source>
        <dbReference type="Proteomes" id="UP001529256"/>
    </source>
</evidence>
<keyword evidence="1" id="KW-0812">Transmembrane</keyword>
<comment type="caution">
    <text evidence="2">The sequence shown here is derived from an EMBL/GenBank/DDBJ whole genome shotgun (WGS) entry which is preliminary data.</text>
</comment>
<keyword evidence="3" id="KW-1185">Reference proteome</keyword>
<feature type="transmembrane region" description="Helical" evidence="1">
    <location>
        <begin position="55"/>
        <end position="80"/>
    </location>
</feature>
<evidence type="ECO:0000256" key="1">
    <source>
        <dbReference type="SAM" id="Phobius"/>
    </source>
</evidence>
<evidence type="ECO:0000313" key="2">
    <source>
        <dbReference type="EMBL" id="MDM8271110.1"/>
    </source>
</evidence>
<feature type="transmembrane region" description="Helical" evidence="1">
    <location>
        <begin position="21"/>
        <end position="43"/>
    </location>
</feature>
<dbReference type="EMBL" id="JAUDEA010000006">
    <property type="protein sequence ID" value="MDM8271110.1"/>
    <property type="molecule type" value="Genomic_DNA"/>
</dbReference>
<dbReference type="RefSeq" id="WP_289511200.1">
    <property type="nucleotide sequence ID" value="NZ_JAUDEA010000006.1"/>
</dbReference>
<protein>
    <recommendedName>
        <fullName evidence="4">DUF2975 domain-containing protein</fullName>
    </recommendedName>
</protein>
<sequence>MPEEVRSTYQTARRSATIGAVAMGVVGALQLLVLVTCLAAVFGDVGPSLMGTPRGWTLLASIATTLASTVLLGRFFWFFGRDRSPFGTRQSLRLLVAAGLYLARVGVDALMPALASVELAGGAISITQQPGIDLKTVAVVVFLGCLAMVMRYGDALKEDSDSIA</sequence>
<reference evidence="2 3" key="3">
    <citation type="submission" date="2023-06" db="EMBL/GenBank/DDBJ databases">
        <authorList>
            <person name="Zeman M."/>
            <person name="Kubasova T."/>
            <person name="Jahodarova E."/>
            <person name="Nykrynova M."/>
            <person name="Rychlik I."/>
        </authorList>
    </citation>
    <scope>NUCLEOTIDE SEQUENCE [LARGE SCALE GENOMIC DNA]</scope>
    <source>
        <strain evidence="2 3">153_Feed</strain>
    </source>
</reference>
<proteinExistence type="predicted"/>
<gene>
    <name evidence="2" type="ORF">QUW25_05415</name>
</gene>
<reference evidence="2 3" key="1">
    <citation type="submission" date="2023-06" db="EMBL/GenBank/DDBJ databases">
        <title>Identification and characterization of horizontal gene transfer across gut microbiota members of farm animals based on homology search.</title>
        <authorList>
            <person name="Schwarzerova J."/>
            <person name="Nykrynova M."/>
            <person name="Jureckova K."/>
            <person name="Cejkova D."/>
            <person name="Rychlik I."/>
        </authorList>
    </citation>
    <scope>NUCLEOTIDE SEQUENCE [LARGE SCALE GENOMIC DNA]</scope>
    <source>
        <strain evidence="2 3">153_Feed</strain>
    </source>
</reference>
<keyword evidence="1" id="KW-1133">Transmembrane helix</keyword>
<organism evidence="2 3">
    <name type="scientific">Thermophilibacter provencensis</name>
    <dbReference type="NCBI Taxonomy" id="1852386"/>
    <lineage>
        <taxon>Bacteria</taxon>
        <taxon>Bacillati</taxon>
        <taxon>Actinomycetota</taxon>
        <taxon>Coriobacteriia</taxon>
        <taxon>Coriobacteriales</taxon>
        <taxon>Atopobiaceae</taxon>
        <taxon>Thermophilibacter</taxon>
    </lineage>
</organism>
<evidence type="ECO:0008006" key="4">
    <source>
        <dbReference type="Google" id="ProtNLM"/>
    </source>
</evidence>
<accession>A0ABT7V3F1</accession>
<reference evidence="3" key="2">
    <citation type="submission" date="2023-06" db="EMBL/GenBank/DDBJ databases">
        <title>Identification and characterization of horizontal gene transfer across gut microbiota members of farm animals based on homology search.</title>
        <authorList>
            <person name="Zeman M."/>
            <person name="Kubasova T."/>
            <person name="Jahodarova E."/>
            <person name="Nykrynova M."/>
            <person name="Rychlik I."/>
        </authorList>
    </citation>
    <scope>NUCLEOTIDE SEQUENCE [LARGE SCALE GENOMIC DNA]</scope>
    <source>
        <strain evidence="3">153_Feed</strain>
    </source>
</reference>
<name>A0ABT7V3F1_9ACTN</name>
<keyword evidence="1" id="KW-0472">Membrane</keyword>
<dbReference type="Proteomes" id="UP001529256">
    <property type="component" value="Unassembled WGS sequence"/>
</dbReference>